<feature type="region of interest" description="Disordered" evidence="1">
    <location>
        <begin position="1"/>
        <end position="29"/>
    </location>
</feature>
<evidence type="ECO:0000256" key="1">
    <source>
        <dbReference type="SAM" id="MobiDB-lite"/>
    </source>
</evidence>
<evidence type="ECO:0000313" key="2">
    <source>
        <dbReference type="EMBL" id="GAA0614576.1"/>
    </source>
</evidence>
<gene>
    <name evidence="2" type="ORF">GCM10009547_15520</name>
</gene>
<reference evidence="2 3" key="1">
    <citation type="journal article" date="2019" name="Int. J. Syst. Evol. Microbiol.">
        <title>The Global Catalogue of Microorganisms (GCM) 10K type strain sequencing project: providing services to taxonomists for standard genome sequencing and annotation.</title>
        <authorList>
            <consortium name="The Broad Institute Genomics Platform"/>
            <consortium name="The Broad Institute Genome Sequencing Center for Infectious Disease"/>
            <person name="Wu L."/>
            <person name="Ma J."/>
        </authorList>
    </citation>
    <scope>NUCLEOTIDE SEQUENCE [LARGE SCALE GENOMIC DNA]</scope>
    <source>
        <strain evidence="2 3">JCM 10671</strain>
    </source>
</reference>
<feature type="compositionally biased region" description="Gly residues" evidence="1">
    <location>
        <begin position="1"/>
        <end position="13"/>
    </location>
</feature>
<sequence length="142" mass="14846">MSGDGGAGGAGAGRRGRGGGENRGVRTTDEALLDARARVLADLTATGAATADSVSVLEEKLAERRWWADEWPEGTAYVAGQVAQDVQDALLDSGIGRWPLCRRCAPEEEPHELRISPELGPDPEWVCEQSGAPIAPLGALTA</sequence>
<proteinExistence type="predicted"/>
<dbReference type="Proteomes" id="UP001500957">
    <property type="component" value="Unassembled WGS sequence"/>
</dbReference>
<organism evidence="2 3">
    <name type="scientific">Sporichthya brevicatena</name>
    <dbReference type="NCBI Taxonomy" id="171442"/>
    <lineage>
        <taxon>Bacteria</taxon>
        <taxon>Bacillati</taxon>
        <taxon>Actinomycetota</taxon>
        <taxon>Actinomycetes</taxon>
        <taxon>Sporichthyales</taxon>
        <taxon>Sporichthyaceae</taxon>
        <taxon>Sporichthya</taxon>
    </lineage>
</organism>
<evidence type="ECO:0008006" key="4">
    <source>
        <dbReference type="Google" id="ProtNLM"/>
    </source>
</evidence>
<dbReference type="EMBL" id="BAAAHE010000011">
    <property type="protein sequence ID" value="GAA0614576.1"/>
    <property type="molecule type" value="Genomic_DNA"/>
</dbReference>
<keyword evidence="3" id="KW-1185">Reference proteome</keyword>
<accession>A0ABN1GMD2</accession>
<comment type="caution">
    <text evidence="2">The sequence shown here is derived from an EMBL/GenBank/DDBJ whole genome shotgun (WGS) entry which is preliminary data.</text>
</comment>
<evidence type="ECO:0000313" key="3">
    <source>
        <dbReference type="Proteomes" id="UP001500957"/>
    </source>
</evidence>
<feature type="compositionally biased region" description="Basic and acidic residues" evidence="1">
    <location>
        <begin position="18"/>
        <end position="29"/>
    </location>
</feature>
<name>A0ABN1GMD2_9ACTN</name>
<protein>
    <recommendedName>
        <fullName evidence="4">DksA C4-type domain-containing protein</fullName>
    </recommendedName>
</protein>